<feature type="region of interest" description="Disordered" evidence="7">
    <location>
        <begin position="1"/>
        <end position="104"/>
    </location>
</feature>
<gene>
    <name evidence="10" type="ORF">GCM10007964_33270</name>
</gene>
<dbReference type="EMBL" id="BMNT01000017">
    <property type="protein sequence ID" value="GGK88098.1"/>
    <property type="molecule type" value="Genomic_DNA"/>
</dbReference>
<dbReference type="GO" id="GO:0005886">
    <property type="term" value="C:plasma membrane"/>
    <property type="evidence" value="ECO:0007669"/>
    <property type="project" value="UniProtKB-SubCell"/>
</dbReference>
<feature type="transmembrane region" description="Helical" evidence="8">
    <location>
        <begin position="327"/>
        <end position="351"/>
    </location>
</feature>
<dbReference type="AlphaFoldDB" id="A0A917VIL7"/>
<organism evidence="10 11">
    <name type="scientific">Sphaerisporangium melleum</name>
    <dbReference type="NCBI Taxonomy" id="321316"/>
    <lineage>
        <taxon>Bacteria</taxon>
        <taxon>Bacillati</taxon>
        <taxon>Actinomycetota</taxon>
        <taxon>Actinomycetes</taxon>
        <taxon>Streptosporangiales</taxon>
        <taxon>Streptosporangiaceae</taxon>
        <taxon>Sphaerisporangium</taxon>
    </lineage>
</organism>
<dbReference type="GO" id="GO:0022857">
    <property type="term" value="F:transmembrane transporter activity"/>
    <property type="evidence" value="ECO:0007669"/>
    <property type="project" value="InterPro"/>
</dbReference>
<feature type="transmembrane region" description="Helical" evidence="8">
    <location>
        <begin position="483"/>
        <end position="501"/>
    </location>
</feature>
<evidence type="ECO:0000256" key="4">
    <source>
        <dbReference type="ARBA" id="ARBA00022692"/>
    </source>
</evidence>
<evidence type="ECO:0000256" key="3">
    <source>
        <dbReference type="ARBA" id="ARBA00022475"/>
    </source>
</evidence>
<evidence type="ECO:0000256" key="6">
    <source>
        <dbReference type="ARBA" id="ARBA00023136"/>
    </source>
</evidence>
<keyword evidence="3" id="KW-1003">Cell membrane</keyword>
<dbReference type="SUPFAM" id="SSF103473">
    <property type="entry name" value="MFS general substrate transporter"/>
    <property type="match status" value="1"/>
</dbReference>
<protein>
    <submittedName>
        <fullName evidence="10">MFS transporter</fullName>
    </submittedName>
</protein>
<comment type="caution">
    <text evidence="10">The sequence shown here is derived from an EMBL/GenBank/DDBJ whole genome shotgun (WGS) entry which is preliminary data.</text>
</comment>
<evidence type="ECO:0000313" key="11">
    <source>
        <dbReference type="Proteomes" id="UP000645217"/>
    </source>
</evidence>
<feature type="domain" description="Major facilitator superfamily (MFS) profile" evidence="9">
    <location>
        <begin position="322"/>
        <end position="517"/>
    </location>
</feature>
<dbReference type="InterPro" id="IPR020846">
    <property type="entry name" value="MFS_dom"/>
</dbReference>
<evidence type="ECO:0000256" key="1">
    <source>
        <dbReference type="ARBA" id="ARBA00004651"/>
    </source>
</evidence>
<feature type="transmembrane region" description="Helical" evidence="8">
    <location>
        <begin position="357"/>
        <end position="379"/>
    </location>
</feature>
<feature type="transmembrane region" description="Helical" evidence="8">
    <location>
        <begin position="415"/>
        <end position="437"/>
    </location>
</feature>
<dbReference type="Gene3D" id="1.20.1250.20">
    <property type="entry name" value="MFS general substrate transporter like domains"/>
    <property type="match status" value="1"/>
</dbReference>
<keyword evidence="11" id="KW-1185">Reference proteome</keyword>
<comment type="subcellular location">
    <subcellularLocation>
        <location evidence="1">Cell membrane</location>
        <topology evidence="1">Multi-pass membrane protein</topology>
    </subcellularLocation>
</comment>
<evidence type="ECO:0000256" key="8">
    <source>
        <dbReference type="SAM" id="Phobius"/>
    </source>
</evidence>
<dbReference type="PANTHER" id="PTHR23513:SF6">
    <property type="entry name" value="MAJOR FACILITATOR SUPERFAMILY ASSOCIATED DOMAIN-CONTAINING PROTEIN"/>
    <property type="match status" value="1"/>
</dbReference>
<feature type="compositionally biased region" description="Pro residues" evidence="7">
    <location>
        <begin position="62"/>
        <end position="77"/>
    </location>
</feature>
<dbReference type="InterPro" id="IPR036259">
    <property type="entry name" value="MFS_trans_sf"/>
</dbReference>
<reference evidence="10" key="2">
    <citation type="submission" date="2020-09" db="EMBL/GenBank/DDBJ databases">
        <authorList>
            <person name="Sun Q."/>
            <person name="Ohkuma M."/>
        </authorList>
    </citation>
    <scope>NUCLEOTIDE SEQUENCE</scope>
    <source>
        <strain evidence="10">JCM 13064</strain>
    </source>
</reference>
<evidence type="ECO:0000256" key="2">
    <source>
        <dbReference type="ARBA" id="ARBA00022448"/>
    </source>
</evidence>
<dbReference type="PROSITE" id="PS50850">
    <property type="entry name" value="MFS"/>
    <property type="match status" value="1"/>
</dbReference>
<dbReference type="InterPro" id="IPR010290">
    <property type="entry name" value="TM_effector"/>
</dbReference>
<evidence type="ECO:0000259" key="9">
    <source>
        <dbReference type="PROSITE" id="PS50850"/>
    </source>
</evidence>
<keyword evidence="2" id="KW-0813">Transport</keyword>
<feature type="transmembrane region" description="Helical" evidence="8">
    <location>
        <begin position="150"/>
        <end position="172"/>
    </location>
</feature>
<feature type="transmembrane region" description="Helical" evidence="8">
    <location>
        <begin position="458"/>
        <end position="477"/>
    </location>
</feature>
<sequence length="517" mass="52403">MGADASPGRRTGSGTQPDRPASPDAVPGRQMGSDTHPERRAGLSGVSRAALPGSTSRAGSPAPRPGFPSPRPSPTASPSPSSASTASSRSAAPSPSGGGRAGRRRWGLLRQRDFRLLWIGETTSGFGNSLTSVALPLVAITTLRASTLEVALLAAAAWVPWLLIGLPAGAWVDRLPRRPVMLACDAASFLLFLSVPVAAWQGVLTIGHLLAVALLTGTGKVFFQTAYQVYLPSVVAPADLPEGNAKLQGAESAVQVAGPGAAGVIAQAFGAVGGVLVDAASFLASGLCLLAIRTREAPVAAGRRATTLRREIGEGLRFVAGDPYLRVLTVFGAASNLALMGYQAILVVFLVREAGMGSGAAGGLVAAMSLGGVAGALVATPLSRRFGSARALIGCEALAPPFGLLIPTASPGPGLAIAAAGGFVLVAGVVAGNVIKASFRQTYTPRRLLGRVSVSMQFVNYGTIPLGALLGGALGEAMGTRPAMWVIMAGLALTGPILLAGPLKRRRDLPATPEPRP</sequence>
<evidence type="ECO:0000256" key="7">
    <source>
        <dbReference type="SAM" id="MobiDB-lite"/>
    </source>
</evidence>
<name>A0A917VIL7_9ACTN</name>
<evidence type="ECO:0000256" key="5">
    <source>
        <dbReference type="ARBA" id="ARBA00022989"/>
    </source>
</evidence>
<keyword evidence="6 8" id="KW-0472">Membrane</keyword>
<dbReference type="Pfam" id="PF05977">
    <property type="entry name" value="MFS_3"/>
    <property type="match status" value="1"/>
</dbReference>
<keyword evidence="5 8" id="KW-1133">Transmembrane helix</keyword>
<dbReference type="RefSeq" id="WP_380769958.1">
    <property type="nucleotide sequence ID" value="NZ_JBHMEE010000018.1"/>
</dbReference>
<feature type="transmembrane region" description="Helical" evidence="8">
    <location>
        <begin position="206"/>
        <end position="223"/>
    </location>
</feature>
<dbReference type="Proteomes" id="UP000645217">
    <property type="component" value="Unassembled WGS sequence"/>
</dbReference>
<feature type="compositionally biased region" description="Low complexity" evidence="7">
    <location>
        <begin position="78"/>
        <end position="95"/>
    </location>
</feature>
<proteinExistence type="predicted"/>
<accession>A0A917VIL7</accession>
<reference evidence="10" key="1">
    <citation type="journal article" date="2014" name="Int. J. Syst. Evol. Microbiol.">
        <title>Complete genome sequence of Corynebacterium casei LMG S-19264T (=DSM 44701T), isolated from a smear-ripened cheese.</title>
        <authorList>
            <consortium name="US DOE Joint Genome Institute (JGI-PGF)"/>
            <person name="Walter F."/>
            <person name="Albersmeier A."/>
            <person name="Kalinowski J."/>
            <person name="Ruckert C."/>
        </authorList>
    </citation>
    <scope>NUCLEOTIDE SEQUENCE</scope>
    <source>
        <strain evidence="10">JCM 13064</strain>
    </source>
</reference>
<evidence type="ECO:0000313" key="10">
    <source>
        <dbReference type="EMBL" id="GGK88098.1"/>
    </source>
</evidence>
<dbReference type="PANTHER" id="PTHR23513">
    <property type="entry name" value="INTEGRAL MEMBRANE EFFLUX PROTEIN-RELATED"/>
    <property type="match status" value="1"/>
</dbReference>
<keyword evidence="4 8" id="KW-0812">Transmembrane</keyword>
<dbReference type="CDD" id="cd06173">
    <property type="entry name" value="MFS_MefA_like"/>
    <property type="match status" value="1"/>
</dbReference>